<evidence type="ECO:0000256" key="1">
    <source>
        <dbReference type="SAM" id="Phobius"/>
    </source>
</evidence>
<comment type="caution">
    <text evidence="2">The sequence shown here is derived from an EMBL/GenBank/DDBJ whole genome shotgun (WGS) entry which is preliminary data.</text>
</comment>
<keyword evidence="3" id="KW-1185">Reference proteome</keyword>
<keyword evidence="1" id="KW-1133">Transmembrane helix</keyword>
<feature type="transmembrane region" description="Helical" evidence="1">
    <location>
        <begin position="73"/>
        <end position="92"/>
    </location>
</feature>
<protein>
    <submittedName>
        <fullName evidence="2">Uncharacterized protein</fullName>
    </submittedName>
</protein>
<proteinExistence type="predicted"/>
<gene>
    <name evidence="2" type="ORF">E2493_12325</name>
</gene>
<reference evidence="2 3" key="1">
    <citation type="submission" date="2019-03" db="EMBL/GenBank/DDBJ databases">
        <title>Genome sequence of Sphingomonas sp. 17J27-24.</title>
        <authorList>
            <person name="Kim M."/>
            <person name="Maeng S."/>
            <person name="Sathiyaraj S."/>
        </authorList>
    </citation>
    <scope>NUCLEOTIDE SEQUENCE [LARGE SCALE GENOMIC DNA]</scope>
    <source>
        <strain evidence="2 3">17J27-24</strain>
    </source>
</reference>
<dbReference type="RefSeq" id="WP_135087198.1">
    <property type="nucleotide sequence ID" value="NZ_SPDV01000021.1"/>
</dbReference>
<keyword evidence="1" id="KW-0472">Membrane</keyword>
<dbReference type="OrthoDB" id="7604865at2"/>
<sequence>MLRAMSACLAAPFPIALVQALVVANWPKDGMGVFEHPSSMFLAMYVLVYVFALVIGVPLFLVARRPRPVTVRFYALLGAAALLTPITLSLVWTALQVPLSPFVIGYNLLLFGFGGLAAGALFWRILRPDRHVVRAPAAAA</sequence>
<evidence type="ECO:0000313" key="2">
    <source>
        <dbReference type="EMBL" id="TFI57975.1"/>
    </source>
</evidence>
<evidence type="ECO:0000313" key="3">
    <source>
        <dbReference type="Proteomes" id="UP000298213"/>
    </source>
</evidence>
<keyword evidence="1" id="KW-0812">Transmembrane</keyword>
<organism evidence="2 3">
    <name type="scientific">Sphingomonas parva</name>
    <dbReference type="NCBI Taxonomy" id="2555898"/>
    <lineage>
        <taxon>Bacteria</taxon>
        <taxon>Pseudomonadati</taxon>
        <taxon>Pseudomonadota</taxon>
        <taxon>Alphaproteobacteria</taxon>
        <taxon>Sphingomonadales</taxon>
        <taxon>Sphingomonadaceae</taxon>
        <taxon>Sphingomonas</taxon>
    </lineage>
</organism>
<dbReference type="AlphaFoldDB" id="A0A4Y8ZS75"/>
<feature type="transmembrane region" description="Helical" evidence="1">
    <location>
        <begin position="104"/>
        <end position="126"/>
    </location>
</feature>
<dbReference type="EMBL" id="SPDV01000021">
    <property type="protein sequence ID" value="TFI57975.1"/>
    <property type="molecule type" value="Genomic_DNA"/>
</dbReference>
<name>A0A4Y8ZS75_9SPHN</name>
<accession>A0A4Y8ZS75</accession>
<feature type="transmembrane region" description="Helical" evidence="1">
    <location>
        <begin position="40"/>
        <end position="61"/>
    </location>
</feature>
<dbReference type="Proteomes" id="UP000298213">
    <property type="component" value="Unassembled WGS sequence"/>
</dbReference>